<keyword evidence="2" id="KW-1185">Reference proteome</keyword>
<protein>
    <submittedName>
        <fullName evidence="1">Uncharacterized protein</fullName>
    </submittedName>
</protein>
<evidence type="ECO:0000313" key="1">
    <source>
        <dbReference type="EMBL" id="KAJ0080949.1"/>
    </source>
</evidence>
<evidence type="ECO:0000313" key="2">
    <source>
        <dbReference type="Proteomes" id="UP001164250"/>
    </source>
</evidence>
<organism evidence="1 2">
    <name type="scientific">Pistacia atlantica</name>
    <dbReference type="NCBI Taxonomy" id="434234"/>
    <lineage>
        <taxon>Eukaryota</taxon>
        <taxon>Viridiplantae</taxon>
        <taxon>Streptophyta</taxon>
        <taxon>Embryophyta</taxon>
        <taxon>Tracheophyta</taxon>
        <taxon>Spermatophyta</taxon>
        <taxon>Magnoliopsida</taxon>
        <taxon>eudicotyledons</taxon>
        <taxon>Gunneridae</taxon>
        <taxon>Pentapetalae</taxon>
        <taxon>rosids</taxon>
        <taxon>malvids</taxon>
        <taxon>Sapindales</taxon>
        <taxon>Anacardiaceae</taxon>
        <taxon>Pistacia</taxon>
    </lineage>
</organism>
<gene>
    <name evidence="1" type="ORF">Patl1_11719</name>
</gene>
<reference evidence="2" key="1">
    <citation type="journal article" date="2023" name="G3 (Bethesda)">
        <title>Genome assembly and association tests identify interacting loci associated with vigor, precocity, and sex in interspecific pistachio rootstocks.</title>
        <authorList>
            <person name="Palmer W."/>
            <person name="Jacygrad E."/>
            <person name="Sagayaradj S."/>
            <person name="Cavanaugh K."/>
            <person name="Han R."/>
            <person name="Bertier L."/>
            <person name="Beede B."/>
            <person name="Kafkas S."/>
            <person name="Golino D."/>
            <person name="Preece J."/>
            <person name="Michelmore R."/>
        </authorList>
    </citation>
    <scope>NUCLEOTIDE SEQUENCE [LARGE SCALE GENOMIC DNA]</scope>
</reference>
<comment type="caution">
    <text evidence="1">The sequence shown here is derived from an EMBL/GenBank/DDBJ whole genome shotgun (WGS) entry which is preliminary data.</text>
</comment>
<name>A0ACC1A0V6_9ROSI</name>
<dbReference type="Proteomes" id="UP001164250">
    <property type="component" value="Chromosome 12"/>
</dbReference>
<dbReference type="EMBL" id="CM047908">
    <property type="protein sequence ID" value="KAJ0080949.1"/>
    <property type="molecule type" value="Genomic_DNA"/>
</dbReference>
<sequence>MLSLKLLSLCLQIQEKWALSNVGLFSEGRFRTLIQNEGVKVINTATPDLCQTSRQSLGSLRYYGLGLENRPYNVSLFFAEIVYEDRASRKWESLGRRVFDVYIQGTRRLKDFDISKEAVGDCLRACSSYGPLILALSVTPVLLGMAPKPKSFTYAELRSATKDFDPSSKLGEGGFGPVYKS</sequence>
<accession>A0ACC1A0V6</accession>
<proteinExistence type="predicted"/>